<name>A0ABS9S056_9GAMM</name>
<dbReference type="Gene3D" id="3.40.630.30">
    <property type="match status" value="1"/>
</dbReference>
<keyword evidence="2" id="KW-0012">Acyltransferase</keyword>
<comment type="caution">
    <text evidence="4">The sequence shown here is derived from an EMBL/GenBank/DDBJ whole genome shotgun (WGS) entry which is preliminary data.</text>
</comment>
<feature type="domain" description="N-acetyltransferase" evidence="3">
    <location>
        <begin position="7"/>
        <end position="154"/>
    </location>
</feature>
<evidence type="ECO:0000313" key="4">
    <source>
        <dbReference type="EMBL" id="MCH4565494.1"/>
    </source>
</evidence>
<reference evidence="4 5" key="1">
    <citation type="submission" date="2022-02" db="EMBL/GenBank/DDBJ databases">
        <title>Halomonas fukangensis sp. nov., a halophilic bacterium isolated from a bulk soil of Kalidium foliatum at Fukang.</title>
        <authorList>
            <person name="Huang Y."/>
        </authorList>
    </citation>
    <scope>NUCLEOTIDE SEQUENCE [LARGE SCALE GENOMIC DNA]</scope>
    <source>
        <strain evidence="4 5">EGI 63088</strain>
    </source>
</reference>
<dbReference type="PROSITE" id="PS51186">
    <property type="entry name" value="GNAT"/>
    <property type="match status" value="1"/>
</dbReference>
<evidence type="ECO:0000256" key="2">
    <source>
        <dbReference type="ARBA" id="ARBA00023315"/>
    </source>
</evidence>
<accession>A0ABS9S056</accession>
<protein>
    <submittedName>
        <fullName evidence="4">N-acetyltransferase</fullName>
    </submittedName>
</protein>
<dbReference type="InterPro" id="IPR000182">
    <property type="entry name" value="GNAT_dom"/>
</dbReference>
<dbReference type="InterPro" id="IPR016181">
    <property type="entry name" value="Acyl_CoA_acyltransferase"/>
</dbReference>
<evidence type="ECO:0000256" key="1">
    <source>
        <dbReference type="ARBA" id="ARBA00022679"/>
    </source>
</evidence>
<dbReference type="CDD" id="cd04301">
    <property type="entry name" value="NAT_SF"/>
    <property type="match status" value="1"/>
</dbReference>
<sequence>MTTTPHPTIRPETPGDAEAIEAVTVAAFREAPHSSQIEQHIVRALRAAGALSVSLVAECDGEVVGHVAASPVTLSDGTPGWFGLGPVSVLPGWQGRGIGSALVKACLARLRERGARGCVLVGEPGYYQRFGFRSLPGLVLPGVPPEYFMALSWGNEGPRAQVAFHPAFAATA</sequence>
<dbReference type="RefSeq" id="WP_240570030.1">
    <property type="nucleotide sequence ID" value="NZ_JAKVPY010000046.1"/>
</dbReference>
<evidence type="ECO:0000259" key="3">
    <source>
        <dbReference type="PROSITE" id="PS51186"/>
    </source>
</evidence>
<dbReference type="InterPro" id="IPR050832">
    <property type="entry name" value="Bact_Acetyltransf"/>
</dbReference>
<dbReference type="EMBL" id="JAKVPY010000046">
    <property type="protein sequence ID" value="MCH4565494.1"/>
    <property type="molecule type" value="Genomic_DNA"/>
</dbReference>
<keyword evidence="5" id="KW-1185">Reference proteome</keyword>
<gene>
    <name evidence="4" type="ORF">MKP05_20565</name>
</gene>
<organism evidence="4 5">
    <name type="scientific">Halomonas flagellata</name>
    <dbReference type="NCBI Taxonomy" id="2920385"/>
    <lineage>
        <taxon>Bacteria</taxon>
        <taxon>Pseudomonadati</taxon>
        <taxon>Pseudomonadota</taxon>
        <taxon>Gammaproteobacteria</taxon>
        <taxon>Oceanospirillales</taxon>
        <taxon>Halomonadaceae</taxon>
        <taxon>Halomonas</taxon>
    </lineage>
</organism>
<dbReference type="PANTHER" id="PTHR43877">
    <property type="entry name" value="AMINOALKYLPHOSPHONATE N-ACETYLTRANSFERASE-RELATED-RELATED"/>
    <property type="match status" value="1"/>
</dbReference>
<dbReference type="Proteomes" id="UP001202117">
    <property type="component" value="Unassembled WGS sequence"/>
</dbReference>
<dbReference type="SUPFAM" id="SSF55729">
    <property type="entry name" value="Acyl-CoA N-acyltransferases (Nat)"/>
    <property type="match status" value="1"/>
</dbReference>
<proteinExistence type="predicted"/>
<evidence type="ECO:0000313" key="5">
    <source>
        <dbReference type="Proteomes" id="UP001202117"/>
    </source>
</evidence>
<keyword evidence="1" id="KW-0808">Transferase</keyword>
<dbReference type="Pfam" id="PF00583">
    <property type="entry name" value="Acetyltransf_1"/>
    <property type="match status" value="1"/>
</dbReference>